<reference evidence="1" key="1">
    <citation type="submission" date="2014-12" db="EMBL/GenBank/DDBJ databases">
        <title>Insight into the proteome of Arion vulgaris.</title>
        <authorList>
            <person name="Aradska J."/>
            <person name="Bulat T."/>
            <person name="Smidak R."/>
            <person name="Sarate P."/>
            <person name="Gangsoo J."/>
            <person name="Sialana F."/>
            <person name="Bilban M."/>
            <person name="Lubec G."/>
        </authorList>
    </citation>
    <scope>NUCLEOTIDE SEQUENCE</scope>
    <source>
        <tissue evidence="1">Skin</tissue>
    </source>
</reference>
<gene>
    <name evidence="1" type="primary">ORF39545</name>
</gene>
<accession>A0A0B6YW09</accession>
<feature type="non-terminal residue" evidence="1">
    <location>
        <position position="98"/>
    </location>
</feature>
<evidence type="ECO:0000313" key="1">
    <source>
        <dbReference type="EMBL" id="CEK60489.1"/>
    </source>
</evidence>
<feature type="non-terminal residue" evidence="1">
    <location>
        <position position="1"/>
    </location>
</feature>
<dbReference type="EMBL" id="HACG01013624">
    <property type="protein sequence ID" value="CEK60489.1"/>
    <property type="molecule type" value="Transcribed_RNA"/>
</dbReference>
<sequence>LQEWADVQLGPALFRRIIIREAEKCAKITPKSLPLYPNDYSKKLEELPCPDLNPGFTEHEQLSELIDKALSYGVWYINALSPGLRPDDKHMVQLIEDF</sequence>
<protein>
    <submittedName>
        <fullName evidence="1">Uncharacterized protein</fullName>
    </submittedName>
</protein>
<organism evidence="1">
    <name type="scientific">Arion vulgaris</name>
    <dbReference type="NCBI Taxonomy" id="1028688"/>
    <lineage>
        <taxon>Eukaryota</taxon>
        <taxon>Metazoa</taxon>
        <taxon>Spiralia</taxon>
        <taxon>Lophotrochozoa</taxon>
        <taxon>Mollusca</taxon>
        <taxon>Gastropoda</taxon>
        <taxon>Heterobranchia</taxon>
        <taxon>Euthyneura</taxon>
        <taxon>Panpulmonata</taxon>
        <taxon>Eupulmonata</taxon>
        <taxon>Stylommatophora</taxon>
        <taxon>Helicina</taxon>
        <taxon>Arionoidea</taxon>
        <taxon>Arionidae</taxon>
        <taxon>Arion</taxon>
    </lineage>
</organism>
<name>A0A0B6YW09_9EUPU</name>
<proteinExistence type="predicted"/>
<dbReference type="AlphaFoldDB" id="A0A0B6YW09"/>